<name>A0AAU7PPX5_9FIRM</name>
<dbReference type="Gene3D" id="2.20.120.10">
    <property type="entry name" value="Multimodular pneumococcal cell wall endolysin, domain 3"/>
    <property type="match status" value="1"/>
</dbReference>
<proteinExistence type="predicted"/>
<gene>
    <name evidence="3" type="ORF">ABFV83_00560</name>
</gene>
<protein>
    <recommendedName>
        <fullName evidence="4">Cell wall-binding repeat protein</fullName>
    </recommendedName>
</protein>
<dbReference type="SUPFAM" id="SSF69360">
    <property type="entry name" value="Cell wall binding repeat"/>
    <property type="match status" value="1"/>
</dbReference>
<keyword evidence="1" id="KW-0677">Repeat</keyword>
<dbReference type="RefSeq" id="WP_349946889.1">
    <property type="nucleotide sequence ID" value="NZ_CP157940.1"/>
</dbReference>
<dbReference type="PROSITE" id="PS51170">
    <property type="entry name" value="CW"/>
    <property type="match status" value="1"/>
</dbReference>
<dbReference type="AlphaFoldDB" id="A0AAU7PPX5"/>
<evidence type="ECO:0000256" key="1">
    <source>
        <dbReference type="ARBA" id="ARBA00022737"/>
    </source>
</evidence>
<reference evidence="3" key="1">
    <citation type="submission" date="2024-06" db="EMBL/GenBank/DDBJ databases">
        <title>Lacrimispora cavernae sp. nov., a novel anaerobe isolated from bat guano pile inside a cave.</title>
        <authorList>
            <person name="Miller S.L."/>
            <person name="Lu N."/>
            <person name="King J."/>
            <person name="Sankaranarayanan K."/>
            <person name="Lawson P.A."/>
        </authorList>
    </citation>
    <scope>NUCLEOTIDE SEQUENCE</scope>
    <source>
        <strain evidence="3">BS-2</strain>
    </source>
</reference>
<dbReference type="Pfam" id="PF19127">
    <property type="entry name" value="Choline_bind_3"/>
    <property type="match status" value="1"/>
</dbReference>
<dbReference type="InterPro" id="IPR018337">
    <property type="entry name" value="Cell_wall/Cho-bd_repeat"/>
</dbReference>
<organism evidence="3">
    <name type="scientific">Lacrimispora sp. BS-2</name>
    <dbReference type="NCBI Taxonomy" id="3151850"/>
    <lineage>
        <taxon>Bacteria</taxon>
        <taxon>Bacillati</taxon>
        <taxon>Bacillota</taxon>
        <taxon>Clostridia</taxon>
        <taxon>Lachnospirales</taxon>
        <taxon>Lachnospiraceae</taxon>
        <taxon>Lacrimispora</taxon>
    </lineage>
</organism>
<feature type="repeat" description="Cell wall-binding" evidence="2">
    <location>
        <begin position="4"/>
        <end position="23"/>
    </location>
</feature>
<evidence type="ECO:0000256" key="2">
    <source>
        <dbReference type="PROSITE-ProRule" id="PRU00591"/>
    </source>
</evidence>
<accession>A0AAU7PPX5</accession>
<sequence length="66" mass="7297">MMVTSTWYQYKGGWYYLNADGVMLKGTLIAESGKVYCQDSEGKMIVEPVTLTPDQDGALRYPGLVG</sequence>
<dbReference type="EMBL" id="CP157940">
    <property type="protein sequence ID" value="XBS54313.1"/>
    <property type="molecule type" value="Genomic_DNA"/>
</dbReference>
<evidence type="ECO:0000313" key="3">
    <source>
        <dbReference type="EMBL" id="XBS54313.1"/>
    </source>
</evidence>
<evidence type="ECO:0008006" key="4">
    <source>
        <dbReference type="Google" id="ProtNLM"/>
    </source>
</evidence>